<evidence type="ECO:0000256" key="1">
    <source>
        <dbReference type="ARBA" id="ARBA00004123"/>
    </source>
</evidence>
<evidence type="ECO:0000313" key="6">
    <source>
        <dbReference type="EMBL" id="MBY73370.1"/>
    </source>
</evidence>
<evidence type="ECO:0000256" key="3">
    <source>
        <dbReference type="ARBA" id="ARBA00025734"/>
    </source>
</evidence>
<comment type="similarity">
    <text evidence="3">Belongs to the CBF-beta family.</text>
</comment>
<name>A0A2S2Q724_9HEMI</name>
<dbReference type="Proteomes" id="UP000694846">
    <property type="component" value="Unplaced"/>
</dbReference>
<proteinExistence type="inferred from homology"/>
<protein>
    <submittedName>
        <fullName evidence="6 8">Protein big brother</fullName>
    </submittedName>
</protein>
<reference evidence="6" key="1">
    <citation type="submission" date="2018-04" db="EMBL/GenBank/DDBJ databases">
        <title>Transcriptome assembly of Sipha flava.</title>
        <authorList>
            <person name="Scully E.D."/>
            <person name="Geib S.M."/>
            <person name="Palmer N.A."/>
            <person name="Koch K."/>
            <person name="Bradshaw J."/>
            <person name="Heng-Moss T."/>
            <person name="Sarath G."/>
        </authorList>
    </citation>
    <scope>NUCLEOTIDE SEQUENCE</scope>
</reference>
<dbReference type="GO" id="GO:0006357">
    <property type="term" value="P:regulation of transcription by RNA polymerase II"/>
    <property type="evidence" value="ECO:0007669"/>
    <property type="project" value="TreeGrafter"/>
</dbReference>
<dbReference type="InterPro" id="IPR036552">
    <property type="entry name" value="CBF_bsu_sf"/>
</dbReference>
<dbReference type="InterPro" id="IPR003417">
    <property type="entry name" value="CBF_beta"/>
</dbReference>
<comment type="function">
    <text evidence="4">Regulates the DNA-binding properties of Runt.</text>
</comment>
<accession>A0A2S2Q724</accession>
<dbReference type="GO" id="GO:0016513">
    <property type="term" value="C:core-binding factor complex"/>
    <property type="evidence" value="ECO:0007669"/>
    <property type="project" value="TreeGrafter"/>
</dbReference>
<sequence length="218" mass="25570">MLMMNDLGPMAAGVLPFDTMCGGLYEHQQQPPKPRFVFKMPRVVPDQKGKFESDELFRRLSRESDIRYTGYRDRPHEERQSRFQIGCREGHVDIAFTSTGTNLQLMFTPNLPIASYHQPANGTCDFEKERGMVHILSHFIMNGVCVRWKGRIDLDKLDGTGCLEFDEERAMIENRMLQEQVERYNDRIRDYQGKPRAYRNQERGVNDSNLDVKRRLNY</sequence>
<dbReference type="FunFam" id="2.40.250.10:FF:000001">
    <property type="entry name" value="Core-binding factor subunit beta"/>
    <property type="match status" value="1"/>
</dbReference>
<dbReference type="GO" id="GO:0043565">
    <property type="term" value="F:sequence-specific DNA binding"/>
    <property type="evidence" value="ECO:0007669"/>
    <property type="project" value="TreeGrafter"/>
</dbReference>
<dbReference type="OrthoDB" id="10026505at2759"/>
<evidence type="ECO:0000256" key="4">
    <source>
        <dbReference type="ARBA" id="ARBA00057581"/>
    </source>
</evidence>
<keyword evidence="7" id="KW-1185">Reference proteome</keyword>
<dbReference type="GO" id="GO:0003713">
    <property type="term" value="F:transcription coactivator activity"/>
    <property type="evidence" value="ECO:0007669"/>
    <property type="project" value="InterPro"/>
</dbReference>
<comment type="subcellular location">
    <subcellularLocation>
        <location evidence="1">Nucleus</location>
    </subcellularLocation>
</comment>
<keyword evidence="2" id="KW-0539">Nucleus</keyword>
<dbReference type="SUPFAM" id="SSF50723">
    <property type="entry name" value="Core binding factor beta, CBF"/>
    <property type="match status" value="1"/>
</dbReference>
<dbReference type="GO" id="GO:0035206">
    <property type="term" value="P:regulation of hemocyte proliferation"/>
    <property type="evidence" value="ECO:0007669"/>
    <property type="project" value="UniProtKB-ARBA"/>
</dbReference>
<dbReference type="PANTHER" id="PTHR10276">
    <property type="entry name" value="CORE-BINDING FACTOR, BETA SUBUNIT"/>
    <property type="match status" value="1"/>
</dbReference>
<dbReference type="RefSeq" id="XP_025412849.1">
    <property type="nucleotide sequence ID" value="XM_025557064.1"/>
</dbReference>
<evidence type="ECO:0000313" key="8">
    <source>
        <dbReference type="RefSeq" id="XP_025412849.1"/>
    </source>
</evidence>
<dbReference type="EMBL" id="GGMS01004167">
    <property type="protein sequence ID" value="MBY73370.1"/>
    <property type="molecule type" value="Transcribed_RNA"/>
</dbReference>
<dbReference type="Pfam" id="PF02312">
    <property type="entry name" value="CBF_beta"/>
    <property type="match status" value="1"/>
</dbReference>
<reference evidence="8" key="2">
    <citation type="submission" date="2025-04" db="UniProtKB">
        <authorList>
            <consortium name="RefSeq"/>
        </authorList>
    </citation>
    <scope>IDENTIFICATION</scope>
    <source>
        <tissue evidence="8">Whole body</tissue>
    </source>
</reference>
<evidence type="ECO:0000256" key="2">
    <source>
        <dbReference type="ARBA" id="ARBA00023242"/>
    </source>
</evidence>
<gene>
    <name evidence="6" type="primary">Bgb_0</name>
    <name evidence="8" type="synonym">LOC112685235</name>
    <name evidence="6" type="ORF">g.106445</name>
</gene>
<feature type="coiled-coil region" evidence="5">
    <location>
        <begin position="167"/>
        <end position="194"/>
    </location>
</feature>
<dbReference type="PANTHER" id="PTHR10276:SF3">
    <property type="entry name" value="CORE-BINDING FACTOR SUBUNIT BETA"/>
    <property type="match status" value="1"/>
</dbReference>
<keyword evidence="5" id="KW-0175">Coiled coil</keyword>
<dbReference type="Gene3D" id="2.40.250.10">
    <property type="entry name" value="Core binding factor, beta subunit"/>
    <property type="match status" value="1"/>
</dbReference>
<evidence type="ECO:0000313" key="7">
    <source>
        <dbReference type="Proteomes" id="UP000694846"/>
    </source>
</evidence>
<dbReference type="AlphaFoldDB" id="A0A2S2Q724"/>
<evidence type="ECO:0000256" key="5">
    <source>
        <dbReference type="SAM" id="Coils"/>
    </source>
</evidence>
<organism evidence="6">
    <name type="scientific">Sipha flava</name>
    <name type="common">yellow sugarcane aphid</name>
    <dbReference type="NCBI Taxonomy" id="143950"/>
    <lineage>
        <taxon>Eukaryota</taxon>
        <taxon>Metazoa</taxon>
        <taxon>Ecdysozoa</taxon>
        <taxon>Arthropoda</taxon>
        <taxon>Hexapoda</taxon>
        <taxon>Insecta</taxon>
        <taxon>Pterygota</taxon>
        <taxon>Neoptera</taxon>
        <taxon>Paraneoptera</taxon>
        <taxon>Hemiptera</taxon>
        <taxon>Sternorrhyncha</taxon>
        <taxon>Aphidomorpha</taxon>
        <taxon>Aphidoidea</taxon>
        <taxon>Aphididae</taxon>
        <taxon>Sipha</taxon>
    </lineage>
</organism>